<dbReference type="Proteomes" id="UP000278823">
    <property type="component" value="Unassembled WGS sequence"/>
</dbReference>
<proteinExistence type="predicted"/>
<organism evidence="1 2">
    <name type="scientific">Rhizobium vallis</name>
    <dbReference type="NCBI Taxonomy" id="634290"/>
    <lineage>
        <taxon>Bacteria</taxon>
        <taxon>Pseudomonadati</taxon>
        <taxon>Pseudomonadota</taxon>
        <taxon>Alphaproteobacteria</taxon>
        <taxon>Hyphomicrobiales</taxon>
        <taxon>Rhizobiaceae</taxon>
        <taxon>Rhizobium/Agrobacterium group</taxon>
        <taxon>Rhizobium</taxon>
    </lineage>
</organism>
<comment type="caution">
    <text evidence="1">The sequence shown here is derived from an EMBL/GenBank/DDBJ whole genome shotgun (WGS) entry which is preliminary data.</text>
</comment>
<evidence type="ECO:0000313" key="1">
    <source>
        <dbReference type="EMBL" id="RUM25613.1"/>
    </source>
</evidence>
<gene>
    <name evidence="1" type="ORF">EFQ99_12810</name>
</gene>
<dbReference type="EMBL" id="RJTH01000003">
    <property type="protein sequence ID" value="RUM25613.1"/>
    <property type="molecule type" value="Genomic_DNA"/>
</dbReference>
<sequence length="61" mass="6649">MDKCGREEQICDIDRDLTGQAVVKPGAGKRTGLQAGSKTAWKPTFRGRKRAAYTRQAPPSS</sequence>
<keyword evidence="2" id="KW-1185">Reference proteome</keyword>
<accession>A0A432PME8</accession>
<evidence type="ECO:0000313" key="2">
    <source>
        <dbReference type="Proteomes" id="UP000278823"/>
    </source>
</evidence>
<protein>
    <submittedName>
        <fullName evidence="1">Uncharacterized protein</fullName>
    </submittedName>
</protein>
<reference evidence="2" key="1">
    <citation type="submission" date="2018-11" db="EMBL/GenBank/DDBJ databases">
        <title>Rhizobium chutanense sp. nov., isolated from root nodules of Phaseolus vulgaris in China.</title>
        <authorList>
            <person name="Huo Y."/>
        </authorList>
    </citation>
    <scope>NUCLEOTIDE SEQUENCE [LARGE SCALE GENOMIC DNA]</scope>
    <source>
        <strain evidence="2">CCBAU 65647</strain>
    </source>
</reference>
<name>A0A432PME8_9HYPH</name>
<dbReference type="AlphaFoldDB" id="A0A432PME8"/>